<reference evidence="7" key="1">
    <citation type="submission" date="2016-10" db="EMBL/GenBank/DDBJ databases">
        <authorList>
            <person name="Varghese N."/>
            <person name="Submissions S."/>
        </authorList>
    </citation>
    <scope>NUCLEOTIDE SEQUENCE [LARGE SCALE GENOMIC DNA]</scope>
    <source>
        <strain evidence="7">DSM 17038</strain>
    </source>
</reference>
<dbReference type="CDD" id="cd16098">
    <property type="entry name" value="FliS"/>
    <property type="match status" value="1"/>
</dbReference>
<keyword evidence="6" id="KW-0282">Flagellum</keyword>
<dbReference type="PANTHER" id="PTHR34773:SF1">
    <property type="entry name" value="FLAGELLAR SECRETION CHAPERONE FLIS"/>
    <property type="match status" value="1"/>
</dbReference>
<dbReference type="PANTHER" id="PTHR34773">
    <property type="entry name" value="FLAGELLAR SECRETION CHAPERONE FLIS"/>
    <property type="match status" value="1"/>
</dbReference>
<dbReference type="Gene3D" id="1.20.120.340">
    <property type="entry name" value="Flagellar protein FliS"/>
    <property type="match status" value="1"/>
</dbReference>
<comment type="similarity">
    <text evidence="2">Belongs to the FliS family.</text>
</comment>
<evidence type="ECO:0000256" key="2">
    <source>
        <dbReference type="ARBA" id="ARBA00008787"/>
    </source>
</evidence>
<evidence type="ECO:0000313" key="6">
    <source>
        <dbReference type="EMBL" id="SFF95705.1"/>
    </source>
</evidence>
<accession>A0A1I2MVU6</accession>
<evidence type="ECO:0000256" key="3">
    <source>
        <dbReference type="ARBA" id="ARBA00022490"/>
    </source>
</evidence>
<dbReference type="OrthoDB" id="1524959at2"/>
<organism evidence="6 7">
    <name type="scientific">Desulfotruncus arcticus DSM 17038</name>
    <dbReference type="NCBI Taxonomy" id="1121424"/>
    <lineage>
        <taxon>Bacteria</taxon>
        <taxon>Bacillati</taxon>
        <taxon>Bacillota</taxon>
        <taxon>Clostridia</taxon>
        <taxon>Eubacteriales</taxon>
        <taxon>Desulfallaceae</taxon>
        <taxon>Desulfotruncus</taxon>
    </lineage>
</organism>
<dbReference type="GO" id="GO:0005829">
    <property type="term" value="C:cytosol"/>
    <property type="evidence" value="ECO:0007669"/>
    <property type="project" value="UniProtKB-SubCell"/>
</dbReference>
<evidence type="ECO:0000256" key="5">
    <source>
        <dbReference type="ARBA" id="ARBA00023186"/>
    </source>
</evidence>
<keyword evidence="6" id="KW-0966">Cell projection</keyword>
<comment type="subcellular location">
    <subcellularLocation>
        <location evidence="1">Cytoplasm</location>
        <location evidence="1">Cytosol</location>
    </subcellularLocation>
</comment>
<gene>
    <name evidence="6" type="ORF">SAMN05660649_00195</name>
</gene>
<dbReference type="RefSeq" id="WP_092467803.1">
    <property type="nucleotide sequence ID" value="NZ_FOOX01000001.1"/>
</dbReference>
<dbReference type="GO" id="GO:0044780">
    <property type="term" value="P:bacterial-type flagellum assembly"/>
    <property type="evidence" value="ECO:0007669"/>
    <property type="project" value="InterPro"/>
</dbReference>
<dbReference type="InterPro" id="IPR003713">
    <property type="entry name" value="FliS"/>
</dbReference>
<dbReference type="PIRSF" id="PIRSF039090">
    <property type="entry name" value="Flis"/>
    <property type="match status" value="1"/>
</dbReference>
<evidence type="ECO:0000256" key="1">
    <source>
        <dbReference type="ARBA" id="ARBA00004514"/>
    </source>
</evidence>
<protein>
    <submittedName>
        <fullName evidence="6">Flagellar protein FliS</fullName>
    </submittedName>
</protein>
<keyword evidence="4" id="KW-1005">Bacterial flagellum biogenesis</keyword>
<keyword evidence="5" id="KW-0143">Chaperone</keyword>
<keyword evidence="7" id="KW-1185">Reference proteome</keyword>
<dbReference type="Pfam" id="PF02561">
    <property type="entry name" value="FliS"/>
    <property type="match status" value="1"/>
</dbReference>
<keyword evidence="6" id="KW-0969">Cilium</keyword>
<dbReference type="STRING" id="341036.SAMN05660649_00195"/>
<evidence type="ECO:0000256" key="4">
    <source>
        <dbReference type="ARBA" id="ARBA00022795"/>
    </source>
</evidence>
<dbReference type="Proteomes" id="UP000199337">
    <property type="component" value="Unassembled WGS sequence"/>
</dbReference>
<proteinExistence type="inferred from homology"/>
<dbReference type="InterPro" id="IPR036584">
    <property type="entry name" value="FliS_sf"/>
</dbReference>
<keyword evidence="3" id="KW-0963">Cytoplasm</keyword>
<dbReference type="SUPFAM" id="SSF101116">
    <property type="entry name" value="Flagellar export chaperone FliS"/>
    <property type="match status" value="1"/>
</dbReference>
<dbReference type="NCBIfam" id="TIGR00208">
    <property type="entry name" value="fliS"/>
    <property type="match status" value="1"/>
</dbReference>
<name>A0A1I2MVU6_9FIRM</name>
<evidence type="ECO:0000313" key="7">
    <source>
        <dbReference type="Proteomes" id="UP000199337"/>
    </source>
</evidence>
<dbReference type="AlphaFoldDB" id="A0A1I2MVU6"/>
<dbReference type="EMBL" id="FOOX01000001">
    <property type="protein sequence ID" value="SFF95705.1"/>
    <property type="molecule type" value="Genomic_DNA"/>
</dbReference>
<sequence length="124" mass="14338">MALSNPYQKYQQNSVTSAAPEELTHMLYGGGVKFIKQGMKYIEENNMQAANEALVRAQEIYIHLSETLNHEIELSTNLKQLYDFIIEQLMMANIKKDIAVLKRMLELAEDLRDTWKIAMEKTRG</sequence>
<dbReference type="GO" id="GO:0071973">
    <property type="term" value="P:bacterial-type flagellum-dependent cell motility"/>
    <property type="evidence" value="ECO:0007669"/>
    <property type="project" value="TreeGrafter"/>
</dbReference>